<keyword evidence="14" id="KW-0479">Metal-binding</keyword>
<feature type="binding site" evidence="14">
    <location>
        <position position="119"/>
    </location>
    <ligand>
        <name>Zn(2+)</name>
        <dbReference type="ChEBI" id="CHEBI:29105"/>
        <note>catalytic</note>
    </ligand>
</feature>
<keyword evidence="7" id="KW-0350">Heme biosynthesis</keyword>
<dbReference type="PIRSF" id="PIRSF001415">
    <property type="entry name" value="Porphbilin_synth"/>
    <property type="match status" value="1"/>
</dbReference>
<evidence type="ECO:0000256" key="6">
    <source>
        <dbReference type="ARBA" id="ARBA00020771"/>
    </source>
</evidence>
<dbReference type="CDD" id="cd00384">
    <property type="entry name" value="ALAD_PBGS"/>
    <property type="match status" value="1"/>
</dbReference>
<dbReference type="SMART" id="SM01004">
    <property type="entry name" value="ALAD"/>
    <property type="match status" value="1"/>
</dbReference>
<evidence type="ECO:0000256" key="3">
    <source>
        <dbReference type="ARBA" id="ARBA00008055"/>
    </source>
</evidence>
<evidence type="ECO:0000256" key="7">
    <source>
        <dbReference type="ARBA" id="ARBA00023133"/>
    </source>
</evidence>
<comment type="catalytic activity">
    <reaction evidence="11 15">
        <text>2 5-aminolevulinate = porphobilinogen + 2 H2O + H(+)</text>
        <dbReference type="Rhea" id="RHEA:24064"/>
        <dbReference type="ChEBI" id="CHEBI:15377"/>
        <dbReference type="ChEBI" id="CHEBI:15378"/>
        <dbReference type="ChEBI" id="CHEBI:58126"/>
        <dbReference type="ChEBI" id="CHEBI:356416"/>
        <dbReference type="EC" id="4.2.1.24"/>
    </reaction>
</comment>
<feature type="active site" description="Schiff-base intermediate with substrate" evidence="12">
    <location>
        <position position="194"/>
    </location>
</feature>
<evidence type="ECO:0000256" key="9">
    <source>
        <dbReference type="ARBA" id="ARBA00023244"/>
    </source>
</evidence>
<proteinExistence type="inferred from homology"/>
<keyword evidence="9 15" id="KW-0627">Porphyrin biosynthesis</keyword>
<dbReference type="FunFam" id="3.20.20.70:FF:000019">
    <property type="entry name" value="Delta-aminolevulinic acid dehydratase"/>
    <property type="match status" value="1"/>
</dbReference>
<name>A0A1G8WR35_9FIRM</name>
<dbReference type="GO" id="GO:0006782">
    <property type="term" value="P:protoporphyrinogen IX biosynthetic process"/>
    <property type="evidence" value="ECO:0007669"/>
    <property type="project" value="UniProtKB-UniPathway"/>
</dbReference>
<evidence type="ECO:0000256" key="1">
    <source>
        <dbReference type="ARBA" id="ARBA00001947"/>
    </source>
</evidence>
<dbReference type="InterPro" id="IPR001731">
    <property type="entry name" value="ALAD"/>
</dbReference>
<dbReference type="UniPathway" id="UPA00251">
    <property type="reaction ID" value="UER00318"/>
</dbReference>
<evidence type="ECO:0000256" key="10">
    <source>
        <dbReference type="ARBA" id="ARBA00025628"/>
    </source>
</evidence>
<evidence type="ECO:0000256" key="4">
    <source>
        <dbReference type="ARBA" id="ARBA00011823"/>
    </source>
</evidence>
<comment type="subunit">
    <text evidence="4 15">Homooctamer.</text>
</comment>
<dbReference type="STRING" id="393762.SAMN05660472_00012"/>
<dbReference type="GO" id="GO:0008270">
    <property type="term" value="F:zinc ion binding"/>
    <property type="evidence" value="ECO:0007669"/>
    <property type="project" value="TreeGrafter"/>
</dbReference>
<evidence type="ECO:0000256" key="11">
    <source>
        <dbReference type="ARBA" id="ARBA00047651"/>
    </source>
</evidence>
<dbReference type="EMBL" id="FNFP01000001">
    <property type="protein sequence ID" value="SDJ80593.1"/>
    <property type="molecule type" value="Genomic_DNA"/>
</dbReference>
<protein>
    <recommendedName>
        <fullName evidence="6 15">Delta-aminolevulinic acid dehydratase</fullName>
        <ecNumber evidence="5 15">4.2.1.24</ecNumber>
    </recommendedName>
</protein>
<dbReference type="NCBIfam" id="NF006762">
    <property type="entry name" value="PRK09283.1"/>
    <property type="match status" value="1"/>
</dbReference>
<evidence type="ECO:0000256" key="16">
    <source>
        <dbReference type="RuleBase" id="RU004161"/>
    </source>
</evidence>
<evidence type="ECO:0000256" key="8">
    <source>
        <dbReference type="ARBA" id="ARBA00023239"/>
    </source>
</evidence>
<keyword evidence="18" id="KW-1185">Reference proteome</keyword>
<keyword evidence="8 15" id="KW-0456">Lyase</keyword>
<feature type="binding site" evidence="14">
    <location>
        <position position="129"/>
    </location>
    <ligand>
        <name>Zn(2+)</name>
        <dbReference type="ChEBI" id="CHEBI:29105"/>
        <note>catalytic</note>
    </ligand>
</feature>
<evidence type="ECO:0000313" key="17">
    <source>
        <dbReference type="EMBL" id="SDJ80593.1"/>
    </source>
</evidence>
<sequence length="325" mass="36406">MEDFRRSRRLRSNAAIRSLVRETNLNISDFIYPMFVVPGENIKREIPNLPDQYHYSVDQLKEAVGEVVDLGIQGIILFGLPEEKDEIASGAYAMEGIVQRAVREVKSHYPELMVITDVCLCQYTSHGHCGLVEDGTVLNDESIEKLGATALSHAMAGADMVAPSDMMDGRVAKIREILDKNKFNHIPIMSYSVKYASAFYGPFRSAANCAPKFGDRKTYQMDPGNRMEALRQVEIDIAEGADIIMVKPALVYLDVIREIKDSFSMPLAAYHVSGEYAMIKLAAKHGLLKEEDSMIEALTAIKRAGADMILTYFAKDMAKWIRRNQ</sequence>
<dbReference type="PANTHER" id="PTHR11458:SF0">
    <property type="entry name" value="DELTA-AMINOLEVULINIC ACID DEHYDRATASE"/>
    <property type="match status" value="1"/>
</dbReference>
<comment type="function">
    <text evidence="10">Catalyzes an early step in the biosynthesis of tetrapyrroles. Binds two molecules of 5-aminolevulinate per subunit, each at a distinct site, and catalyzes their condensation to form porphobilinogen.</text>
</comment>
<dbReference type="AlphaFoldDB" id="A0A1G8WR35"/>
<dbReference type="OrthoDB" id="9805001at2"/>
<dbReference type="GO" id="GO:0005829">
    <property type="term" value="C:cytosol"/>
    <property type="evidence" value="ECO:0007669"/>
    <property type="project" value="TreeGrafter"/>
</dbReference>
<dbReference type="Gene3D" id="3.20.20.70">
    <property type="entry name" value="Aldolase class I"/>
    <property type="match status" value="1"/>
</dbReference>
<evidence type="ECO:0000256" key="14">
    <source>
        <dbReference type="PIRSR" id="PIRSR001415-3"/>
    </source>
</evidence>
<dbReference type="RefSeq" id="WP_090548525.1">
    <property type="nucleotide sequence ID" value="NZ_FNFP01000001.1"/>
</dbReference>
<evidence type="ECO:0000256" key="12">
    <source>
        <dbReference type="PIRSR" id="PIRSR001415-1"/>
    </source>
</evidence>
<comment type="similarity">
    <text evidence="3 16">Belongs to the ALAD family.</text>
</comment>
<dbReference type="SUPFAM" id="SSF51569">
    <property type="entry name" value="Aldolase"/>
    <property type="match status" value="1"/>
</dbReference>
<dbReference type="InterPro" id="IPR030656">
    <property type="entry name" value="ALAD_AS"/>
</dbReference>
<feature type="binding site" evidence="13">
    <location>
        <position position="273"/>
    </location>
    <ligand>
        <name>5-aminolevulinate</name>
        <dbReference type="ChEBI" id="CHEBI:356416"/>
        <label>2</label>
    </ligand>
</feature>
<dbReference type="InterPro" id="IPR013785">
    <property type="entry name" value="Aldolase_TIM"/>
</dbReference>
<evidence type="ECO:0000313" key="18">
    <source>
        <dbReference type="Proteomes" id="UP000198718"/>
    </source>
</evidence>
<feature type="binding site" evidence="13">
    <location>
        <position position="204"/>
    </location>
    <ligand>
        <name>5-aminolevulinate</name>
        <dbReference type="ChEBI" id="CHEBI:356416"/>
        <label>1</label>
    </ligand>
</feature>
<gene>
    <name evidence="17" type="ORF">SAMN05660472_00012</name>
</gene>
<dbReference type="PROSITE" id="PS00169">
    <property type="entry name" value="D_ALA_DEHYDRATASE"/>
    <property type="match status" value="1"/>
</dbReference>
<dbReference type="EC" id="4.2.1.24" evidence="5 15"/>
<feature type="active site" description="Schiff-base intermediate with substrate" evidence="12">
    <location>
        <position position="247"/>
    </location>
</feature>
<keyword evidence="14" id="KW-0862">Zinc</keyword>
<evidence type="ECO:0000256" key="2">
    <source>
        <dbReference type="ARBA" id="ARBA00004694"/>
    </source>
</evidence>
<feature type="binding site" evidence="13">
    <location>
        <position position="312"/>
    </location>
    <ligand>
        <name>5-aminolevulinate</name>
        <dbReference type="ChEBI" id="CHEBI:356416"/>
        <label>2</label>
    </ligand>
</feature>
<dbReference type="PANTHER" id="PTHR11458">
    <property type="entry name" value="DELTA-AMINOLEVULINIC ACID DEHYDRATASE"/>
    <property type="match status" value="1"/>
</dbReference>
<evidence type="ECO:0000256" key="5">
    <source>
        <dbReference type="ARBA" id="ARBA00012053"/>
    </source>
</evidence>
<reference evidence="17 18" key="1">
    <citation type="submission" date="2016-10" db="EMBL/GenBank/DDBJ databases">
        <authorList>
            <person name="de Groot N.N."/>
        </authorList>
    </citation>
    <scope>NUCLEOTIDE SEQUENCE [LARGE SCALE GENOMIC DNA]</scope>
    <source>
        <strain evidence="17 18">DSM 18346</strain>
    </source>
</reference>
<evidence type="ECO:0000256" key="15">
    <source>
        <dbReference type="RuleBase" id="RU000515"/>
    </source>
</evidence>
<dbReference type="GO" id="GO:0004655">
    <property type="term" value="F:porphobilinogen synthase activity"/>
    <property type="evidence" value="ECO:0007669"/>
    <property type="project" value="UniProtKB-EC"/>
</dbReference>
<dbReference type="PRINTS" id="PR00144">
    <property type="entry name" value="DALDHYDRTASE"/>
</dbReference>
<feature type="binding site" evidence="13">
    <location>
        <position position="216"/>
    </location>
    <ligand>
        <name>5-aminolevulinate</name>
        <dbReference type="ChEBI" id="CHEBI:356416"/>
        <label>1</label>
    </ligand>
</feature>
<feature type="binding site" evidence="14">
    <location>
        <position position="121"/>
    </location>
    <ligand>
        <name>Zn(2+)</name>
        <dbReference type="ChEBI" id="CHEBI:29105"/>
        <note>catalytic</note>
    </ligand>
</feature>
<dbReference type="Pfam" id="PF00490">
    <property type="entry name" value="ALAD"/>
    <property type="match status" value="1"/>
</dbReference>
<comment type="cofactor">
    <cofactor evidence="1">
        <name>Zn(2+)</name>
        <dbReference type="ChEBI" id="CHEBI:29105"/>
    </cofactor>
</comment>
<dbReference type="Proteomes" id="UP000198718">
    <property type="component" value="Unassembled WGS sequence"/>
</dbReference>
<organism evidence="17 18">
    <name type="scientific">Natronincola ferrireducens</name>
    <dbReference type="NCBI Taxonomy" id="393762"/>
    <lineage>
        <taxon>Bacteria</taxon>
        <taxon>Bacillati</taxon>
        <taxon>Bacillota</taxon>
        <taxon>Clostridia</taxon>
        <taxon>Peptostreptococcales</taxon>
        <taxon>Natronincolaceae</taxon>
        <taxon>Natronincola</taxon>
    </lineage>
</organism>
<evidence type="ECO:0000256" key="13">
    <source>
        <dbReference type="PIRSR" id="PIRSR001415-2"/>
    </source>
</evidence>
<comment type="pathway">
    <text evidence="2">Porphyrin-containing compound metabolism; protoporphyrin-IX biosynthesis; coproporphyrinogen-III from 5-aminolevulinate: step 1/4.</text>
</comment>
<accession>A0A1G8WR35</accession>